<reference evidence="1" key="1">
    <citation type="journal article" date="2020" name="mSystems">
        <title>Genome- and Community-Level Interaction Insights into Carbon Utilization and Element Cycling Functions of Hydrothermarchaeota in Hydrothermal Sediment.</title>
        <authorList>
            <person name="Zhou Z."/>
            <person name="Liu Y."/>
            <person name="Xu W."/>
            <person name="Pan J."/>
            <person name="Luo Z.H."/>
            <person name="Li M."/>
        </authorList>
    </citation>
    <scope>NUCLEOTIDE SEQUENCE [LARGE SCALE GENOMIC DNA]</scope>
    <source>
        <strain evidence="1">SpSt-374</strain>
    </source>
</reference>
<dbReference type="NCBIfam" id="NF047703">
    <property type="entry name" value="slr1658_superfam"/>
    <property type="match status" value="1"/>
</dbReference>
<organism evidence="1">
    <name type="scientific">Planktothricoides sp. SpSt-374</name>
    <dbReference type="NCBI Taxonomy" id="2282167"/>
    <lineage>
        <taxon>Bacteria</taxon>
        <taxon>Bacillati</taxon>
        <taxon>Cyanobacteriota</taxon>
        <taxon>Cyanophyceae</taxon>
        <taxon>Oscillatoriophycideae</taxon>
        <taxon>Oscillatoriales</taxon>
        <taxon>Oscillatoriaceae</taxon>
        <taxon>Planktothricoides</taxon>
    </lineage>
</organism>
<dbReference type="AlphaFoldDB" id="A0A7C3ZJY7"/>
<proteinExistence type="predicted"/>
<dbReference type="GO" id="GO:0005524">
    <property type="term" value="F:ATP binding"/>
    <property type="evidence" value="ECO:0007669"/>
    <property type="project" value="UniProtKB-KW"/>
</dbReference>
<protein>
    <submittedName>
        <fullName evidence="1">ATP-binding protein</fullName>
    </submittedName>
</protein>
<dbReference type="EMBL" id="DSPX01000086">
    <property type="protein sequence ID" value="HGG00722.1"/>
    <property type="molecule type" value="Genomic_DNA"/>
</dbReference>
<accession>A0A7C3ZJY7</accession>
<keyword evidence="1" id="KW-0547">Nucleotide-binding</keyword>
<keyword evidence="1" id="KW-0067">ATP-binding</keyword>
<name>A0A7C3ZJY7_9CYAN</name>
<sequence>MVQIYGDFNQSLPDAREYLILGFYLKEPDELDGANQKHGFSKSRWRTNGLSANFLADYLCTFLPVDEDNLGEGRQREIKSAVSYIANELLENAMKYADSSLYLPITVKLQLYADSIVITTNHGVSVKQGEKLLNFIKNFTNFSTEDSYFGYLEEKATVGSTTESGLGFVTMMNYYNAKVGWELSPMLAIENTALWGYAVTTMVQLSLSFDG</sequence>
<evidence type="ECO:0000313" key="1">
    <source>
        <dbReference type="EMBL" id="HGG00722.1"/>
    </source>
</evidence>
<gene>
    <name evidence="1" type="ORF">ENR15_08755</name>
</gene>
<comment type="caution">
    <text evidence="1">The sequence shown here is derived from an EMBL/GenBank/DDBJ whole genome shotgun (WGS) entry which is preliminary data.</text>
</comment>
<dbReference type="InterPro" id="IPR058084">
    <property type="entry name" value="Slr1658-like"/>
</dbReference>